<reference evidence="2" key="1">
    <citation type="submission" date="2022-06" db="EMBL/GenBank/DDBJ databases">
        <title>Physiological and biochemical characterization and genomic elucidation of a strain of the genus Ensifer adhaerens M8 that combines arsenic oxidation and chromium reduction.</title>
        <authorList>
            <person name="Li X."/>
            <person name="Yu c."/>
        </authorList>
    </citation>
    <scope>NUCLEOTIDE SEQUENCE</scope>
    <source>
        <strain evidence="2">M8</strain>
    </source>
</reference>
<evidence type="ECO:0000256" key="1">
    <source>
        <dbReference type="SAM" id="SignalP"/>
    </source>
</evidence>
<sequence length="278" mass="30709">MQAHRIPATARMMARCAVALSVTLLCSTLSNAADFDQARMAPQGDWTVIVSPYVWAASLKGDASLAGFDTDVDVPFKDTLDHLDLALMGNIELTNGQWGVYFDGQYVRTSQDEELLSHEIGLDIKMTTLAFGAFYQVYEQELGGNTVFGKPRTLSIEPTIGLRWTKLEADVSVAGFNTSKSADWTDPFVGLRLNADLSERWNLVAEADVGGFDVGSKLSVNAQAYLGYRTEMLGQPTILRAGYRLLYQDYESDDFTGANKFRWDVNQHGPVIGFSMLF</sequence>
<gene>
    <name evidence="2" type="ORF">NE863_13915</name>
</gene>
<accession>A0A9Q8Y7D2</accession>
<feature type="chain" id="PRO_5040488454" description="Outer membrane protein beta-barrel domain-containing protein" evidence="1">
    <location>
        <begin position="33"/>
        <end position="278"/>
    </location>
</feature>
<evidence type="ECO:0008006" key="4">
    <source>
        <dbReference type="Google" id="ProtNLM"/>
    </source>
</evidence>
<feature type="signal peptide" evidence="1">
    <location>
        <begin position="1"/>
        <end position="32"/>
    </location>
</feature>
<dbReference type="Proteomes" id="UP001055460">
    <property type="component" value="Chromosome"/>
</dbReference>
<dbReference type="AlphaFoldDB" id="A0A9Q8Y7D2"/>
<dbReference type="EMBL" id="CP098807">
    <property type="protein sequence ID" value="USJ22399.1"/>
    <property type="molecule type" value="Genomic_DNA"/>
</dbReference>
<evidence type="ECO:0000313" key="3">
    <source>
        <dbReference type="Proteomes" id="UP001055460"/>
    </source>
</evidence>
<keyword evidence="1" id="KW-0732">Signal</keyword>
<name>A0A9Q8Y7D2_ENSAD</name>
<evidence type="ECO:0000313" key="2">
    <source>
        <dbReference type="EMBL" id="USJ22399.1"/>
    </source>
</evidence>
<proteinExistence type="predicted"/>
<protein>
    <recommendedName>
        <fullName evidence="4">Outer membrane protein beta-barrel domain-containing protein</fullName>
    </recommendedName>
</protein>
<organism evidence="2 3">
    <name type="scientific">Ensifer adhaerens</name>
    <name type="common">Sinorhizobium morelense</name>
    <dbReference type="NCBI Taxonomy" id="106592"/>
    <lineage>
        <taxon>Bacteria</taxon>
        <taxon>Pseudomonadati</taxon>
        <taxon>Pseudomonadota</taxon>
        <taxon>Alphaproteobacteria</taxon>
        <taxon>Hyphomicrobiales</taxon>
        <taxon>Rhizobiaceae</taxon>
        <taxon>Sinorhizobium/Ensifer group</taxon>
        <taxon>Ensifer</taxon>
    </lineage>
</organism>